<protein>
    <submittedName>
        <fullName evidence="1">Uncharacterized protein</fullName>
    </submittedName>
</protein>
<organism evidence="1 2">
    <name type="scientific">Dryococelus australis</name>
    <dbReference type="NCBI Taxonomy" id="614101"/>
    <lineage>
        <taxon>Eukaryota</taxon>
        <taxon>Metazoa</taxon>
        <taxon>Ecdysozoa</taxon>
        <taxon>Arthropoda</taxon>
        <taxon>Hexapoda</taxon>
        <taxon>Insecta</taxon>
        <taxon>Pterygota</taxon>
        <taxon>Neoptera</taxon>
        <taxon>Polyneoptera</taxon>
        <taxon>Phasmatodea</taxon>
        <taxon>Verophasmatodea</taxon>
        <taxon>Anareolatae</taxon>
        <taxon>Phasmatidae</taxon>
        <taxon>Eurycanthinae</taxon>
        <taxon>Dryococelus</taxon>
    </lineage>
</organism>
<keyword evidence="2" id="KW-1185">Reference proteome</keyword>
<comment type="caution">
    <text evidence="1">The sequence shown here is derived from an EMBL/GenBank/DDBJ whole genome shotgun (WGS) entry which is preliminary data.</text>
</comment>
<dbReference type="EMBL" id="JARBHB010000006">
    <property type="protein sequence ID" value="KAJ8880197.1"/>
    <property type="molecule type" value="Genomic_DNA"/>
</dbReference>
<name>A0ABQ9H7G7_9NEOP</name>
<reference evidence="1 2" key="1">
    <citation type="submission" date="2023-02" db="EMBL/GenBank/DDBJ databases">
        <title>LHISI_Scaffold_Assembly.</title>
        <authorList>
            <person name="Stuart O.P."/>
            <person name="Cleave R."/>
            <person name="Magrath M.J.L."/>
            <person name="Mikheyev A.S."/>
        </authorList>
    </citation>
    <scope>NUCLEOTIDE SEQUENCE [LARGE SCALE GENOMIC DNA]</scope>
    <source>
        <strain evidence="1">Daus_M_001</strain>
        <tissue evidence="1">Leg muscle</tissue>
    </source>
</reference>
<evidence type="ECO:0000313" key="1">
    <source>
        <dbReference type="EMBL" id="KAJ8880197.1"/>
    </source>
</evidence>
<dbReference type="Proteomes" id="UP001159363">
    <property type="component" value="Chromosome 5"/>
</dbReference>
<gene>
    <name evidence="1" type="ORF">PR048_016663</name>
</gene>
<sequence length="124" mass="14225">MIHHGGIHGRTHSSLKASIVEWFCEDVNLLDILHLLFTSYNHGVHHTTHMKTVGIKDHYLLQTVYKVEEISQGHALVTMLAFHETRACLPKVVNQIEALKYTGCQDLPLRTKDLLSCRLYDHEI</sequence>
<accession>A0ABQ9H7G7</accession>
<evidence type="ECO:0000313" key="2">
    <source>
        <dbReference type="Proteomes" id="UP001159363"/>
    </source>
</evidence>
<proteinExistence type="predicted"/>